<feature type="transmembrane region" description="Helical" evidence="7">
    <location>
        <begin position="258"/>
        <end position="283"/>
    </location>
</feature>
<keyword evidence="4 7" id="KW-1133">Transmembrane helix</keyword>
<evidence type="ECO:0000259" key="8">
    <source>
        <dbReference type="Pfam" id="PF02687"/>
    </source>
</evidence>
<evidence type="ECO:0000256" key="6">
    <source>
        <dbReference type="ARBA" id="ARBA00038076"/>
    </source>
</evidence>
<keyword evidence="2" id="KW-1003">Cell membrane</keyword>
<keyword evidence="11" id="KW-1185">Reference proteome</keyword>
<dbReference type="Proteomes" id="UP000679352">
    <property type="component" value="Plasmid p1"/>
</dbReference>
<evidence type="ECO:0000256" key="5">
    <source>
        <dbReference type="ARBA" id="ARBA00023136"/>
    </source>
</evidence>
<evidence type="ECO:0000256" key="4">
    <source>
        <dbReference type="ARBA" id="ARBA00022989"/>
    </source>
</evidence>
<evidence type="ECO:0000313" key="11">
    <source>
        <dbReference type="Proteomes" id="UP000679352"/>
    </source>
</evidence>
<evidence type="ECO:0000256" key="3">
    <source>
        <dbReference type="ARBA" id="ARBA00022692"/>
    </source>
</evidence>
<keyword evidence="3 7" id="KW-0812">Transmembrane</keyword>
<dbReference type="Pfam" id="PF12704">
    <property type="entry name" value="MacB_PCD"/>
    <property type="match status" value="1"/>
</dbReference>
<accession>A0A975PA76</accession>
<proteinExistence type="inferred from homology"/>
<feature type="transmembrane region" description="Helical" evidence="7">
    <location>
        <begin position="345"/>
        <end position="368"/>
    </location>
</feature>
<keyword evidence="10" id="KW-0614">Plasmid</keyword>
<feature type="transmembrane region" description="Helical" evidence="7">
    <location>
        <begin position="303"/>
        <end position="325"/>
    </location>
</feature>
<organism evidence="10 11">
    <name type="scientific">Gemmobacter fulvus</name>
    <dbReference type="NCBI Taxonomy" id="2840474"/>
    <lineage>
        <taxon>Bacteria</taxon>
        <taxon>Pseudomonadati</taxon>
        <taxon>Pseudomonadota</taxon>
        <taxon>Alphaproteobacteria</taxon>
        <taxon>Rhodobacterales</taxon>
        <taxon>Paracoccaceae</taxon>
        <taxon>Gemmobacter</taxon>
    </lineage>
</organism>
<evidence type="ECO:0000256" key="1">
    <source>
        <dbReference type="ARBA" id="ARBA00004651"/>
    </source>
</evidence>
<dbReference type="PANTHER" id="PTHR30572:SF4">
    <property type="entry name" value="ABC TRANSPORTER PERMEASE YTRF"/>
    <property type="match status" value="1"/>
</dbReference>
<sequence length="380" mass="40541">MTYFKLARRNTWRKPLRTLMLMLCVAVAFLIYGLTASFENGTQSATAASEDLLAVMSRAGTAQPLPLAQRNRISQIEGVAAVGYSTRLRGFVEVEKNIVPVNAADPEGLMQTSGAELGITPAMLADLTAARDRVLVGRALAEAQGWQVGQRVEVTAFRAPRADGSPNWGFDIAGIFDGANSSTDTYFMVAQYDYVNAARAEGRDTVNGFIVRPAAGVVASELASRIDAAFANSSSPTRTQSEKQFLQAFIRQFADVGLIVRLVVGAAFATILMIVANSMLFAIRERTFEIGLLKTLGFRNGAIMGLILAESLLIFMVGGLIGLGLSKLATLLVGSQLGLVLSVPVLVKALGIMVAFGLLTGLLPALLAMNTNIHKTLRAR</sequence>
<dbReference type="InterPro" id="IPR003838">
    <property type="entry name" value="ABC3_permease_C"/>
</dbReference>
<reference evidence="10" key="1">
    <citation type="submission" date="2021-06" db="EMBL/GenBank/DDBJ databases">
        <authorList>
            <person name="Lee C.-S."/>
            <person name="Jin L."/>
        </authorList>
    </citation>
    <scope>NUCLEOTIDE SEQUENCE</scope>
    <source>
        <strain evidence="10">Con5</strain>
        <plasmid evidence="10">p1</plasmid>
    </source>
</reference>
<feature type="domain" description="ABC3 transporter permease C-terminal" evidence="8">
    <location>
        <begin position="264"/>
        <end position="373"/>
    </location>
</feature>
<evidence type="ECO:0000256" key="7">
    <source>
        <dbReference type="SAM" id="Phobius"/>
    </source>
</evidence>
<dbReference type="RefSeq" id="WP_215505058.1">
    <property type="nucleotide sequence ID" value="NZ_CP076362.1"/>
</dbReference>
<feature type="domain" description="MacB-like periplasmic core" evidence="9">
    <location>
        <begin position="19"/>
        <end position="228"/>
    </location>
</feature>
<geneLocation type="plasmid" evidence="10 11">
    <name>p1</name>
</geneLocation>
<name>A0A975PA76_9RHOB</name>
<evidence type="ECO:0000259" key="9">
    <source>
        <dbReference type="Pfam" id="PF12704"/>
    </source>
</evidence>
<comment type="subcellular location">
    <subcellularLocation>
        <location evidence="1">Cell membrane</location>
        <topology evidence="1">Multi-pass membrane protein</topology>
    </subcellularLocation>
</comment>
<protein>
    <submittedName>
        <fullName evidence="10">ABC transporter permease</fullName>
    </submittedName>
</protein>
<dbReference type="InterPro" id="IPR050250">
    <property type="entry name" value="Macrolide_Exporter_MacB"/>
</dbReference>
<gene>
    <name evidence="10" type="ORF">KM031_18400</name>
</gene>
<evidence type="ECO:0000256" key="2">
    <source>
        <dbReference type="ARBA" id="ARBA00022475"/>
    </source>
</evidence>
<keyword evidence="5 7" id="KW-0472">Membrane</keyword>
<dbReference type="GO" id="GO:0022857">
    <property type="term" value="F:transmembrane transporter activity"/>
    <property type="evidence" value="ECO:0007669"/>
    <property type="project" value="TreeGrafter"/>
</dbReference>
<dbReference type="Pfam" id="PF02687">
    <property type="entry name" value="FtsX"/>
    <property type="match status" value="1"/>
</dbReference>
<dbReference type="AlphaFoldDB" id="A0A975PA76"/>
<evidence type="ECO:0000313" key="10">
    <source>
        <dbReference type="EMBL" id="QWK92262.1"/>
    </source>
</evidence>
<dbReference type="GO" id="GO:0005886">
    <property type="term" value="C:plasma membrane"/>
    <property type="evidence" value="ECO:0007669"/>
    <property type="project" value="UniProtKB-SubCell"/>
</dbReference>
<comment type="similarity">
    <text evidence="6">Belongs to the ABC-4 integral membrane protein family.</text>
</comment>
<dbReference type="InterPro" id="IPR025857">
    <property type="entry name" value="MacB_PCD"/>
</dbReference>
<dbReference type="EMBL" id="CP076362">
    <property type="protein sequence ID" value="QWK92262.1"/>
    <property type="molecule type" value="Genomic_DNA"/>
</dbReference>
<dbReference type="PANTHER" id="PTHR30572">
    <property type="entry name" value="MEMBRANE COMPONENT OF TRANSPORTER-RELATED"/>
    <property type="match status" value="1"/>
</dbReference>
<dbReference type="KEGG" id="gfu:KM031_18400"/>